<organism evidence="2 3">
    <name type="scientific">Filimonas effusa</name>
    <dbReference type="NCBI Taxonomy" id="2508721"/>
    <lineage>
        <taxon>Bacteria</taxon>
        <taxon>Pseudomonadati</taxon>
        <taxon>Bacteroidota</taxon>
        <taxon>Chitinophagia</taxon>
        <taxon>Chitinophagales</taxon>
        <taxon>Chitinophagaceae</taxon>
        <taxon>Filimonas</taxon>
    </lineage>
</organism>
<dbReference type="Proteomes" id="UP000290545">
    <property type="component" value="Unassembled WGS sequence"/>
</dbReference>
<evidence type="ECO:0000259" key="1">
    <source>
        <dbReference type="Pfam" id="PF19404"/>
    </source>
</evidence>
<proteinExistence type="predicted"/>
<dbReference type="InterPro" id="IPR006530">
    <property type="entry name" value="YD"/>
</dbReference>
<evidence type="ECO:0000313" key="3">
    <source>
        <dbReference type="Proteomes" id="UP000290545"/>
    </source>
</evidence>
<gene>
    <name evidence="2" type="ORF">ESB13_11505</name>
</gene>
<dbReference type="NCBIfam" id="TIGR01643">
    <property type="entry name" value="YD_repeat_2x"/>
    <property type="match status" value="1"/>
</dbReference>
<protein>
    <recommendedName>
        <fullName evidence="1">DUF5977 domain-containing protein</fullName>
    </recommendedName>
</protein>
<sequence length="1306" mass="147276">MYLSLNMRFIRKNALAYAMLYALTLFFTAAFGQETYSLPKVINPSPQSMAFTRYGDYPMAAYTGLTDISVPLHNISGRKLSLPMSISFHASGRMANEINGVLGIRWTFNCGGLVTRTMKGNPDEWNYLTPYTVNPNHEPSFDELYSACTDGKISNGYTKPYYDSELDIFSYALPNGKQGHFVLKNENGVKVPMFMPYTPMKISMAKAATDKGYFERIEITDVDGTKYFFGKISAATANAIETLPEWDISDGKLGEVPTAWYLTKVVSNDGTDELLLTYNTRYEMQVSASQHATIYDRRRNSSTLYIWDDCELDAYECGLLNRFGPSYYWQQSADREAQTSAINKIVPILSGVQFEGGSVALNYSNDLLSDIVFKREAVPYKKIKFDLSKNTTGDPLYHLDRMAFYGEDQNTVSEKYGFSYYEGGNNEAAPESRKDWWGNYSRFVFNLLPYQPAQPVTYLMNGGGYKDVGLPFVERNPQLASKITGMIKTITYPTGGNTEFVYEDNRYNGGDAAGIRISEIISRPVLGKEIHKTYKYGINENGYGTINEHLRPGSTSRAALSILESNAMHFWRYYTDLGATFPIAWPHDVQMGFRMREYLSDPYISFDLQGSQIKYDAVAEYVSEYVAGYGYVNHKTASSYSWGDNPQLSDFIVRDRDEPITYPRKFSDPQNECYKPVMTGKSLYKYANNQYELVKRESYVYDYLLKEEAWDMPTYAHTSVVYTRQEPNTDLDLDAYYNTAKDYHNSSCSVYGYGYRKYRSGSQVLTSKTVEDFTPAGTVVTQYDMGFETTDHFLRTEQVQNGKNEVVKTTYSYPKDFATISPYSDMVSRNILSPVIELVHENITLHKELGRGRTNYNLWQNNTIIQPGTIQKSIAGNALETEATINAYDDKGNILQVTGRDGLITTYIWGYNQKYPVAKIVGKAYADVVAQSGISLPVLNNSASTDAVMRTELQKLRTLSNCFVNTYTYKPLTGVTSETDPGGRITYYEYDLFGRLSIVRDKENNILKKYTYDYLGECTNCGPVAGANWQPTGARRVKPCELNIAYNSRMGQQEEKDVNPNSSTYNQIRWVDYYIGFGDPLYDPLVQDMQEQYWVNTSTPPRCVQISGQNTGEQEQEQVYGDPNPCSLYYHSVRWKNLGMNTNACPLPAFFTSGDASGTYYSSVCVSPAQPTPIYVSVPAGQFTSTISLADANAQAAHYAQTYADAHGGCVVPPINFTFINNAGGGFTIELTNTTTLQQYTLHSVNGANAVLQNLPQGNYNIYIMPSSNDWRSYEIGCNYFTETQGEIWVDDIPLTSSCNTITVNY</sequence>
<evidence type="ECO:0000313" key="2">
    <source>
        <dbReference type="EMBL" id="RXK82760.1"/>
    </source>
</evidence>
<dbReference type="RefSeq" id="WP_129003411.1">
    <property type="nucleotide sequence ID" value="NZ_SDHZ01000002.1"/>
</dbReference>
<accession>A0A4Q1D2Z4</accession>
<feature type="domain" description="DUF5977" evidence="1">
    <location>
        <begin position="1151"/>
        <end position="1211"/>
    </location>
</feature>
<name>A0A4Q1D2Z4_9BACT</name>
<dbReference type="OrthoDB" id="680656at2"/>
<dbReference type="InterPro" id="IPR046020">
    <property type="entry name" value="DUF5977"/>
</dbReference>
<dbReference type="Pfam" id="PF19404">
    <property type="entry name" value="DUF5977"/>
    <property type="match status" value="1"/>
</dbReference>
<keyword evidence="3" id="KW-1185">Reference proteome</keyword>
<comment type="caution">
    <text evidence="2">The sequence shown here is derived from an EMBL/GenBank/DDBJ whole genome shotgun (WGS) entry which is preliminary data.</text>
</comment>
<dbReference type="EMBL" id="SDHZ01000002">
    <property type="protein sequence ID" value="RXK82760.1"/>
    <property type="molecule type" value="Genomic_DNA"/>
</dbReference>
<reference evidence="2 3" key="1">
    <citation type="submission" date="2019-01" db="EMBL/GenBank/DDBJ databases">
        <title>Filimonas sp. strain TTM-71.</title>
        <authorList>
            <person name="Chen W.-M."/>
        </authorList>
    </citation>
    <scope>NUCLEOTIDE SEQUENCE [LARGE SCALE GENOMIC DNA]</scope>
    <source>
        <strain evidence="2 3">TTM-71</strain>
    </source>
</reference>